<sequence>MAAVAQSGAREALSAYPTSPIAAACDSPSLACGDSPSTTRSPRCEAFVMTGDKILNLNHHISPNYAKVSISLVLHFRLFQYFIRLGER</sequence>
<proteinExistence type="predicted"/>
<name>A0A3P6S671_CYLGO</name>
<keyword evidence="2" id="KW-1185">Reference proteome</keyword>
<protein>
    <submittedName>
        <fullName evidence="1">Uncharacterized protein</fullName>
    </submittedName>
</protein>
<dbReference type="EMBL" id="UYRV01018251">
    <property type="protein sequence ID" value="VDK64453.1"/>
    <property type="molecule type" value="Genomic_DNA"/>
</dbReference>
<gene>
    <name evidence="1" type="ORF">CGOC_LOCUS5868</name>
</gene>
<organism evidence="1 2">
    <name type="scientific">Cylicostephanus goldi</name>
    <name type="common">Nematode worm</name>
    <dbReference type="NCBI Taxonomy" id="71465"/>
    <lineage>
        <taxon>Eukaryota</taxon>
        <taxon>Metazoa</taxon>
        <taxon>Ecdysozoa</taxon>
        <taxon>Nematoda</taxon>
        <taxon>Chromadorea</taxon>
        <taxon>Rhabditida</taxon>
        <taxon>Rhabditina</taxon>
        <taxon>Rhabditomorpha</taxon>
        <taxon>Strongyloidea</taxon>
        <taxon>Strongylidae</taxon>
        <taxon>Cylicostephanus</taxon>
    </lineage>
</organism>
<dbReference type="AlphaFoldDB" id="A0A3P6S671"/>
<accession>A0A3P6S671</accession>
<reference evidence="1 2" key="1">
    <citation type="submission" date="2018-11" db="EMBL/GenBank/DDBJ databases">
        <authorList>
            <consortium name="Pathogen Informatics"/>
        </authorList>
    </citation>
    <scope>NUCLEOTIDE SEQUENCE [LARGE SCALE GENOMIC DNA]</scope>
</reference>
<dbReference type="Proteomes" id="UP000271889">
    <property type="component" value="Unassembled WGS sequence"/>
</dbReference>
<evidence type="ECO:0000313" key="1">
    <source>
        <dbReference type="EMBL" id="VDK64453.1"/>
    </source>
</evidence>
<evidence type="ECO:0000313" key="2">
    <source>
        <dbReference type="Proteomes" id="UP000271889"/>
    </source>
</evidence>